<evidence type="ECO:0000256" key="3">
    <source>
        <dbReference type="ARBA" id="ARBA00022777"/>
    </source>
</evidence>
<dbReference type="PROSITE" id="PS00107">
    <property type="entry name" value="PROTEIN_KINASE_ATP"/>
    <property type="match status" value="1"/>
</dbReference>
<evidence type="ECO:0000256" key="1">
    <source>
        <dbReference type="ARBA" id="ARBA00022679"/>
    </source>
</evidence>
<dbReference type="GO" id="GO:0005524">
    <property type="term" value="F:ATP binding"/>
    <property type="evidence" value="ECO:0007669"/>
    <property type="project" value="UniProtKB-UniRule"/>
</dbReference>
<keyword evidence="4 5" id="KW-0067">ATP-binding</keyword>
<feature type="region of interest" description="Disordered" evidence="6">
    <location>
        <begin position="1"/>
        <end position="22"/>
    </location>
</feature>
<evidence type="ECO:0000256" key="2">
    <source>
        <dbReference type="ARBA" id="ARBA00022741"/>
    </source>
</evidence>
<dbReference type="GO" id="GO:0005776">
    <property type="term" value="C:autophagosome"/>
    <property type="evidence" value="ECO:0007669"/>
    <property type="project" value="TreeGrafter"/>
</dbReference>
<dbReference type="InterPro" id="IPR017441">
    <property type="entry name" value="Protein_kinase_ATP_BS"/>
</dbReference>
<dbReference type="AlphaFoldDB" id="K8XJY4"/>
<dbReference type="GO" id="GO:0004674">
    <property type="term" value="F:protein serine/threonine kinase activity"/>
    <property type="evidence" value="ECO:0007669"/>
    <property type="project" value="UniProtKB-KW"/>
</dbReference>
<evidence type="ECO:0000259" key="7">
    <source>
        <dbReference type="PROSITE" id="PS50011"/>
    </source>
</evidence>
<proteinExistence type="predicted"/>
<organism evidence="8 9">
    <name type="scientific">Rhodococcus opacus M213</name>
    <dbReference type="NCBI Taxonomy" id="1129896"/>
    <lineage>
        <taxon>Bacteria</taxon>
        <taxon>Bacillati</taxon>
        <taxon>Actinomycetota</taxon>
        <taxon>Actinomycetes</taxon>
        <taxon>Mycobacteriales</taxon>
        <taxon>Nocardiaceae</taxon>
        <taxon>Rhodococcus</taxon>
    </lineage>
</organism>
<accession>K8XJY4</accession>
<dbReference type="SUPFAM" id="SSF56112">
    <property type="entry name" value="Protein kinase-like (PK-like)"/>
    <property type="match status" value="1"/>
</dbReference>
<sequence length="480" mass="52311">MLRELARPPPYSDEVKSFSDDAGNTWQYDEEARLGSGGFGSVFRGHGADSGVPVAVKVVSAGTDDPKSLQDREIEIGQLVAADPPSRYLVKNLGVGRVGQDILLVMPLADGTLADLLKSGVIDVADGIAVVREIALGLKELAAKSIQHRDLKPDNVLKIDGRWQLADFGIARNTAMATAVPTFKGWGTAAYMAPEVLEMKPATVKSDLYALGVIAFEIFTGRRPFEGTDEEIAIQHLTAAPPVELLEGLPAGLRRLILRLLKKHPSDRHEDARGVVAALDSVQRRLSPVQSALSAAATAAVERETKAEAERAAQFEADRRIQDLRRQGIADLGDILEEAEELAREGVEDVSLRADGRGSNWVFEWSVYQLAISAWPGRIAPTRTTFPLIGVGVYVFTSESRPDDNPAPIANLLYQHDGQSGTWYVRKWHFSGTTEAIGLGEADFWQRFEEEGSKGMRHYVADDNELTPDSVVELLIGAIR</sequence>
<evidence type="ECO:0000256" key="5">
    <source>
        <dbReference type="PROSITE-ProRule" id="PRU10141"/>
    </source>
</evidence>
<dbReference type="Proteomes" id="UP000005951">
    <property type="component" value="Unassembled WGS sequence"/>
</dbReference>
<evidence type="ECO:0000256" key="4">
    <source>
        <dbReference type="ARBA" id="ARBA00022840"/>
    </source>
</evidence>
<dbReference type="Gene3D" id="1.10.510.10">
    <property type="entry name" value="Transferase(Phosphotransferase) domain 1"/>
    <property type="match status" value="1"/>
</dbReference>
<comment type="caution">
    <text evidence="8">The sequence shown here is derived from an EMBL/GenBank/DDBJ whole genome shotgun (WGS) entry which is preliminary data.</text>
</comment>
<dbReference type="SMART" id="SM00220">
    <property type="entry name" value="S_TKc"/>
    <property type="match status" value="1"/>
</dbReference>
<dbReference type="PANTHER" id="PTHR24348">
    <property type="entry name" value="SERINE/THREONINE-PROTEIN KINASE UNC-51-RELATED"/>
    <property type="match status" value="1"/>
</dbReference>
<dbReference type="EMBL" id="AJYC02000049">
    <property type="protein sequence ID" value="EKT81729.1"/>
    <property type="molecule type" value="Genomic_DNA"/>
</dbReference>
<dbReference type="Pfam" id="PF00069">
    <property type="entry name" value="Pkinase"/>
    <property type="match status" value="1"/>
</dbReference>
<evidence type="ECO:0000313" key="8">
    <source>
        <dbReference type="EMBL" id="EKT81729.1"/>
    </source>
</evidence>
<evidence type="ECO:0000313" key="9">
    <source>
        <dbReference type="Proteomes" id="UP000005951"/>
    </source>
</evidence>
<dbReference type="PROSITE" id="PS50011">
    <property type="entry name" value="PROTEIN_KINASE_DOM"/>
    <property type="match status" value="1"/>
</dbReference>
<feature type="domain" description="Protein kinase" evidence="7">
    <location>
        <begin position="28"/>
        <end position="286"/>
    </location>
</feature>
<dbReference type="CDD" id="cd14014">
    <property type="entry name" value="STKc_PknB_like"/>
    <property type="match status" value="1"/>
</dbReference>
<gene>
    <name evidence="8" type="ORF">WSS_A15709</name>
</gene>
<keyword evidence="1" id="KW-0808">Transferase</keyword>
<dbReference type="InterPro" id="IPR000719">
    <property type="entry name" value="Prot_kinase_dom"/>
</dbReference>
<dbReference type="GO" id="GO:0000407">
    <property type="term" value="C:phagophore assembly site"/>
    <property type="evidence" value="ECO:0007669"/>
    <property type="project" value="TreeGrafter"/>
</dbReference>
<dbReference type="PANTHER" id="PTHR24348:SF22">
    <property type="entry name" value="NON-SPECIFIC SERINE_THREONINE PROTEIN KINASE"/>
    <property type="match status" value="1"/>
</dbReference>
<dbReference type="InterPro" id="IPR045269">
    <property type="entry name" value="Atg1-like"/>
</dbReference>
<keyword evidence="8" id="KW-0723">Serine/threonine-protein kinase</keyword>
<protein>
    <submittedName>
        <fullName evidence="8">Serine/threonine protein kinase</fullName>
    </submittedName>
</protein>
<dbReference type="GO" id="GO:0005829">
    <property type="term" value="C:cytosol"/>
    <property type="evidence" value="ECO:0007669"/>
    <property type="project" value="TreeGrafter"/>
</dbReference>
<keyword evidence="2 5" id="KW-0547">Nucleotide-binding</keyword>
<dbReference type="InterPro" id="IPR011009">
    <property type="entry name" value="Kinase-like_dom_sf"/>
</dbReference>
<reference evidence="8 9" key="1">
    <citation type="journal article" date="2013" name="Genome Announc.">
        <title>Draft Genome Sequence of Rhodococcus opacus Strain M213 Shows a Diverse Catabolic Potential.</title>
        <authorList>
            <person name="Pathak A."/>
            <person name="Green S.J."/>
            <person name="Ogram A."/>
            <person name="Chauhan A."/>
        </authorList>
    </citation>
    <scope>NUCLEOTIDE SEQUENCE [LARGE SCALE GENOMIC DNA]</scope>
    <source>
        <strain evidence="8 9">M213</strain>
    </source>
</reference>
<keyword evidence="3 8" id="KW-0418">Kinase</keyword>
<evidence type="ECO:0000256" key="6">
    <source>
        <dbReference type="SAM" id="MobiDB-lite"/>
    </source>
</evidence>
<feature type="binding site" evidence="5">
    <location>
        <position position="57"/>
    </location>
    <ligand>
        <name>ATP</name>
        <dbReference type="ChEBI" id="CHEBI:30616"/>
    </ligand>
</feature>
<dbReference type="GO" id="GO:0016020">
    <property type="term" value="C:membrane"/>
    <property type="evidence" value="ECO:0007669"/>
    <property type="project" value="TreeGrafter"/>
</dbReference>
<name>K8XJY4_RHOOP</name>